<evidence type="ECO:0000313" key="1">
    <source>
        <dbReference type="EMBL" id="CAG8657645.1"/>
    </source>
</evidence>
<organism evidence="1 2">
    <name type="scientific">Racocetra persica</name>
    <dbReference type="NCBI Taxonomy" id="160502"/>
    <lineage>
        <taxon>Eukaryota</taxon>
        <taxon>Fungi</taxon>
        <taxon>Fungi incertae sedis</taxon>
        <taxon>Mucoromycota</taxon>
        <taxon>Glomeromycotina</taxon>
        <taxon>Glomeromycetes</taxon>
        <taxon>Diversisporales</taxon>
        <taxon>Gigasporaceae</taxon>
        <taxon>Racocetra</taxon>
    </lineage>
</organism>
<name>A0ACA9NMZ2_9GLOM</name>
<feature type="non-terminal residue" evidence="1">
    <location>
        <position position="1"/>
    </location>
</feature>
<gene>
    <name evidence="1" type="ORF">RPERSI_LOCUS8139</name>
</gene>
<dbReference type="EMBL" id="CAJVQC010014488">
    <property type="protein sequence ID" value="CAG8657645.1"/>
    <property type="molecule type" value="Genomic_DNA"/>
</dbReference>
<keyword evidence="2" id="KW-1185">Reference proteome</keyword>
<comment type="caution">
    <text evidence="1">The sequence shown here is derived from an EMBL/GenBank/DDBJ whole genome shotgun (WGS) entry which is preliminary data.</text>
</comment>
<accession>A0ACA9NMZ2</accession>
<protein>
    <submittedName>
        <fullName evidence="1">24865_t:CDS:1</fullName>
    </submittedName>
</protein>
<dbReference type="Proteomes" id="UP000789920">
    <property type="component" value="Unassembled WGS sequence"/>
</dbReference>
<proteinExistence type="predicted"/>
<evidence type="ECO:0000313" key="2">
    <source>
        <dbReference type="Proteomes" id="UP000789920"/>
    </source>
</evidence>
<sequence>KKGLENVRNLELYETKPKKVEPKTSEKQKYYQKKEKLEKRPEKNTKRIGKFIKGKKEFNTPYKIVYSENLRNPSMNAFIFCAEKSAYGYLRLLSLIYLSNINNPNIKISISYVAKDKKKDDFFDFLQQIKKEMGLSANIELSPHTLRRCFATHQAISGMPLPVLQKVLGHSKISTTALYIRDGDLGNLNWRLVSIIGLKQDVQQ</sequence>
<reference evidence="1" key="1">
    <citation type="submission" date="2021-06" db="EMBL/GenBank/DDBJ databases">
        <authorList>
            <person name="Kallberg Y."/>
            <person name="Tangrot J."/>
            <person name="Rosling A."/>
        </authorList>
    </citation>
    <scope>NUCLEOTIDE SEQUENCE</scope>
    <source>
        <strain evidence="1">MA461A</strain>
    </source>
</reference>